<evidence type="ECO:0000256" key="9">
    <source>
        <dbReference type="SAM" id="MobiDB-lite"/>
    </source>
</evidence>
<dbReference type="InterPro" id="IPR001343">
    <property type="entry name" value="Hemolysn_Ca-bd"/>
</dbReference>
<dbReference type="Proteomes" id="UP001569414">
    <property type="component" value="Unassembled WGS sequence"/>
</dbReference>
<dbReference type="PRINTS" id="PR00313">
    <property type="entry name" value="CABNDNGRPT"/>
</dbReference>
<keyword evidence="4" id="KW-0800">Toxin</keyword>
<sequence>MSFLEFKARLRLNDYSESDKSIILGALENIYNGSSTLRSMFDDYSELLVEIEYVQDAARVRSGVVQFDPSVAGNDFSYITSEGNAVAFSVESILVHELVHLFGEVVDNWDSQSDYQGDTLRAEAAIYDELGIPKRLSYLGADNTGSIVAGQNYTDGQEIDRAVIVPFFDPGTDGHYVGWDSAPAGDSRDLLIGRGTDRQVLSSGDGNDFLYGLGGNDFLYGGKGEDKLYGGDDNDILYAQDELDTGDTSKDELFGGAGNDKLYGDSGDDLLDGGEGADILEGGKGDDIYKADDEDEITDEDGNGSVYLNNQLLTGGSRKEDDPENEYKDSRGNVYVLSGSTLTINGGLKIHNYDKDNSSLNIVLEDEEDDDEQEDETPDTDDAEDTTSPIVIDLDGDGIETLAIGSSYFDLNGDGLSELSGWISPDDGFLVYDLDGDGRITSGAELFGNHTILDNGEKAEHGFLALTEYDSNGDGVIDASDTSYSALQIWRDINGNGISDAGELYSLSDSGVLSIGTSYMASDLIDSHGHEHKQIATVMLSDGTASTAADVWFKVDSTRRINNGVVELSSDVLFMANAKGFGNVHDLHQAMSLDPELKSLLEEYISAPDEISRDAALDNLIYRWAGAEDVDPYSRDPSKIYGHVMDARQLVTLENLVGRPYMGTWCWGERDPNPHGQAAPILIAEYQEFKRFTAAQILAQTEYAEELDIIQSAFGSDAHSITVDWDSLQGRLMTMLENGESERIAGIIGVLTDLGTYSPSYRDKRDAAFQAIAATSVDLAPFFDFSSMIGTSNNDFLNGVGSGTIFYGLEGDDRLYGYSSGDSYHFSLGYGDDVILDRGGLDQIVFGEGISQENIEFSRDATSVWISVKNLDGSDAGSVRIDNFFDFDGTLDFGVIEKIYFADGSALEQSEILDLLIASSLTEDSDLVFGSTTNDTIDALGGDDNIHGLGGDDRLSGGEGNDTLLGDDGNDLLIGGAGDDRLVGGRGSDNYIFEVGHGKDVIDNAAEPGNKLDRLEFGIGIDPGLVDVKRSGDDLLLITSENDSVLLTDYFRGEAGDGTAIDEIVFNDGTLWTIADIKSFVLQASTDNDLVEGYSSDDVLSGLAGDDELYGHGGADTLSGGEGQDTLYGGSGNDQLFGNEGSDVLKGEEGDDLLEGGGERDFLYGGAGNDSIKGGSGSDQLDGGAGNDTLYGGEDNDSITAGAGNDFLAGGKGNDHLNGGAGTNSYLFVKGDGQDTIVDSYEDVVTIYVSELSLESLVFRRSGTSLQVTFADSPNDKLSLQSFFIDEFPVVGIRIEYGAGQSLSIGPDQLLLLTLDGTEASDLIYAYSSDDVIEALGGDDIVYAGDGNDTLAGGAGDDQLSGGEGNDILSGDTGSDNISGGAGDDIYRFKRGDGVDTFSETSGADRVEFTDIASSEVLVRRQAANLVISIPGSSDAITLSNQFLGEQLTAASSSFESVTFSDGVTWDFEALVAQAIAGTESADTIQGFSSSEVIQTLGGDDLVNAGDGNDQVEGGRGSDELHGELGDDTLKGGDNNDTLYGGIGDDELHGDAGEDVLVGDSGSDTLYGGTENDDLSGGSGEDTLNGGEGDDTLRGGQDNDTLYGDAGNDTLYGDSGTDELHGGEGNDELYGSGELYGDAGSDKLEGTGLLDGGADNDELYGLGAATLIGGSGDDTLVADTDTWSGTASTLAGGTGNDTLYGSFGDDIYQFNLGDGKDTLIERREGENFSNVDPSMDTLQFGAGINSADLEFIRQGDDLHIRHLNGTDEIAISNWFREPNDHFKINRFEFADGTVLTDADLETQMVTLGTDGVDSWTGYRDLNEKVFAGGGDDKVWGRTGNDELHGEAGDDYLDGEEGDDRLFGGDGVDNLVGRVGNDYLEGGLKGDTLQGGEGADQLFGQDGEDSLFGGEGDDLLDGGADNDYFEAGEGKDTLLGGSGDDQLSGGAGDDELTGGTGNDTYVFGAGDGHDVIHNSDGGSDGVYFASGLTEDRLTFTRDGDDLLILIDDGSSDSVRVKNHFLGGEASIDWVQPFGTSMINTTRINQLVAGEQNGDFDNVITGSNNGEQLGGTNNQDLIQGLDGDDIIFGAGGNDQIEGGEGADQLYGGNGSYTGSGDDVIIGGAGNDILIGEDGNDQLVGGAGDDHYYFKAIPGVNTIDNSGGGTDGIFFLDGLQRTRLSYHRDGDDLVILIDEDLQQQVRVTNHFLGGDYAISFVQPTDGGSSISAADIDSMLTALPTDAGNGDGDQGTDPGTGDGSTDPDEGDTGSGDGNGNTDPVPQPGLGGNDVLTGTAGDEILVAGSGDDTLTGGAGNDVLHGGEGDDVYIFTGGQDVLEELGGVDTLRFSGGITWNDVASGLVGSGDDLILRVNGGPDQITLKDFFLGGDNLVETIEFETGGQLTASDIFGAFGMAIPTPQDIFDQIIDGSSGNDSSLDGTGNVDLIRGFNGNDQLNGDAGNDQLEGGNGSDQLSGGTGNDLLVGGRGDDVYLFSAGDGQDIIDNTGGGVDVLRFEGISFNDIASGFLKSGDNLILQVSGSSDQITLKDFFKGGDHAIDKIEFSSGQEISSDQLFGVFGISNPASQGSPDYSGLPDERSFGTLTTGSSANEVIVASSDADFVDAGAGDDHLYGSTGNDYLIGGEGDDVYHFAAGDGVDTINNFSNSSGNDELQFAEGVDEADLWFSQQGDDLVVDLLGSQDQVVVQDWFANTSNQLDNVRTNDTVISNSDIEQLVTAMASFGAPSGGEITLTSEEQEQVNTAIASSWQASA</sequence>
<keyword evidence="12" id="KW-1185">Reference proteome</keyword>
<feature type="region of interest" description="Disordered" evidence="9">
    <location>
        <begin position="2234"/>
        <end position="2289"/>
    </location>
</feature>
<evidence type="ECO:0000256" key="8">
    <source>
        <dbReference type="ARBA" id="ARBA00023136"/>
    </source>
</evidence>
<dbReference type="InterPro" id="IPR011049">
    <property type="entry name" value="Serralysin-like_metalloprot_C"/>
</dbReference>
<feature type="domain" description="Haemolysin-type calcium binding-related" evidence="10">
    <location>
        <begin position="1757"/>
        <end position="1799"/>
    </location>
</feature>
<protein>
    <submittedName>
        <fullName evidence="11">Calcium-binding protein</fullName>
    </submittedName>
</protein>
<dbReference type="EMBL" id="JBGMEL010000008">
    <property type="protein sequence ID" value="MFA0790898.1"/>
    <property type="molecule type" value="Genomic_DNA"/>
</dbReference>
<feature type="domain" description="Haemolysin-type calcium binding-related" evidence="10">
    <location>
        <begin position="2362"/>
        <end position="2401"/>
    </location>
</feature>
<dbReference type="PRINTS" id="PR01488">
    <property type="entry name" value="RTXTOXINA"/>
</dbReference>
<comment type="caution">
    <text evidence="11">The sequence shown here is derived from an EMBL/GenBank/DDBJ whole genome shotgun (WGS) entry which is preliminary data.</text>
</comment>
<keyword evidence="8" id="KW-0472">Membrane</keyword>
<dbReference type="Gene3D" id="2.150.10.10">
    <property type="entry name" value="Serralysin-like metalloprotease, C-terminal"/>
    <property type="match status" value="14"/>
</dbReference>
<evidence type="ECO:0000259" key="10">
    <source>
        <dbReference type="Pfam" id="PF06594"/>
    </source>
</evidence>
<keyword evidence="3" id="KW-0964">Secreted</keyword>
<gene>
    <name evidence="11" type="ORF">ACCI51_10115</name>
</gene>
<evidence type="ECO:0000256" key="3">
    <source>
        <dbReference type="ARBA" id="ARBA00022525"/>
    </source>
</evidence>
<feature type="compositionally biased region" description="Gly residues" evidence="9">
    <location>
        <begin position="2241"/>
        <end position="2254"/>
    </location>
</feature>
<dbReference type="InterPro" id="IPR018511">
    <property type="entry name" value="Hemolysin-typ_Ca-bd_CS"/>
</dbReference>
<evidence type="ECO:0000256" key="7">
    <source>
        <dbReference type="ARBA" id="ARBA00023026"/>
    </source>
</evidence>
<evidence type="ECO:0000256" key="4">
    <source>
        <dbReference type="ARBA" id="ARBA00022656"/>
    </source>
</evidence>
<feature type="region of interest" description="Disordered" evidence="9">
    <location>
        <begin position="366"/>
        <end position="390"/>
    </location>
</feature>
<comment type="subcellular location">
    <subcellularLocation>
        <location evidence="1">Membrane</location>
    </subcellularLocation>
    <subcellularLocation>
        <location evidence="2">Secreted</location>
    </subcellularLocation>
</comment>
<feature type="region of interest" description="Disordered" evidence="9">
    <location>
        <begin position="1113"/>
        <end position="1133"/>
    </location>
</feature>
<keyword evidence="6" id="KW-0106">Calcium</keyword>
<feature type="domain" description="Haemolysin-type calcium binding-related" evidence="10">
    <location>
        <begin position="2527"/>
        <end position="2566"/>
    </location>
</feature>
<dbReference type="PROSITE" id="PS00330">
    <property type="entry name" value="HEMOLYSIN_CALCIUM"/>
    <property type="match status" value="20"/>
</dbReference>
<dbReference type="PANTHER" id="PTHR38340:SF1">
    <property type="entry name" value="S-LAYER PROTEIN"/>
    <property type="match status" value="1"/>
</dbReference>
<feature type="region of interest" description="Disordered" evidence="9">
    <location>
        <begin position="295"/>
        <end position="330"/>
    </location>
</feature>
<evidence type="ECO:0000256" key="1">
    <source>
        <dbReference type="ARBA" id="ARBA00004370"/>
    </source>
</evidence>
<accession>A0ABV4NMX3</accession>
<name>A0ABV4NMX3_9GAMM</name>
<dbReference type="InterPro" id="IPR010566">
    <property type="entry name" value="Haemolys_ca-bd"/>
</dbReference>
<keyword evidence="5" id="KW-0677">Repeat</keyword>
<feature type="compositionally biased region" description="Basic and acidic residues" evidence="9">
    <location>
        <begin position="1516"/>
        <end position="1531"/>
    </location>
</feature>
<feature type="compositionally biased region" description="Acidic residues" evidence="9">
    <location>
        <begin position="366"/>
        <end position="385"/>
    </location>
</feature>
<evidence type="ECO:0000256" key="5">
    <source>
        <dbReference type="ARBA" id="ARBA00022737"/>
    </source>
</evidence>
<feature type="region of interest" description="Disordered" evidence="9">
    <location>
        <begin position="1353"/>
        <end position="1379"/>
    </location>
</feature>
<feature type="region of interest" description="Disordered" evidence="9">
    <location>
        <begin position="1499"/>
        <end position="1637"/>
    </location>
</feature>
<reference evidence="11 12" key="1">
    <citation type="submission" date="2024-08" db="EMBL/GenBank/DDBJ databases">
        <authorList>
            <person name="Ishaq N."/>
        </authorList>
    </citation>
    <scope>NUCLEOTIDE SEQUENCE [LARGE SCALE GENOMIC DNA]</scope>
    <source>
        <strain evidence="11 12">JCM 30400</strain>
    </source>
</reference>
<dbReference type="InterPro" id="IPR003995">
    <property type="entry name" value="RTX_toxin_determinant-A"/>
</dbReference>
<proteinExistence type="predicted"/>
<organism evidence="11 12">
    <name type="scientific">Microbulbifer echini</name>
    <dbReference type="NCBI Taxonomy" id="1529067"/>
    <lineage>
        <taxon>Bacteria</taxon>
        <taxon>Pseudomonadati</taxon>
        <taxon>Pseudomonadota</taxon>
        <taxon>Gammaproteobacteria</taxon>
        <taxon>Cellvibrionales</taxon>
        <taxon>Microbulbiferaceae</taxon>
        <taxon>Microbulbifer</taxon>
    </lineage>
</organism>
<dbReference type="PANTHER" id="PTHR38340">
    <property type="entry name" value="S-LAYER PROTEIN"/>
    <property type="match status" value="1"/>
</dbReference>
<feature type="region of interest" description="Disordered" evidence="9">
    <location>
        <begin position="1889"/>
        <end position="1911"/>
    </location>
</feature>
<evidence type="ECO:0000313" key="11">
    <source>
        <dbReference type="EMBL" id="MFA0790898.1"/>
    </source>
</evidence>
<feature type="region of interest" description="Disordered" evidence="9">
    <location>
        <begin position="2451"/>
        <end position="2473"/>
    </location>
</feature>
<feature type="domain" description="Haemolysin-type calcium binding-related" evidence="10">
    <location>
        <begin position="2685"/>
        <end position="2720"/>
    </location>
</feature>
<feature type="domain" description="Haemolysin-type calcium binding-related" evidence="10">
    <location>
        <begin position="1425"/>
        <end position="1468"/>
    </location>
</feature>
<feature type="domain" description="Haemolysin-type calcium binding-related" evidence="10">
    <location>
        <begin position="1038"/>
        <end position="1076"/>
    </location>
</feature>
<dbReference type="Pfam" id="PF00353">
    <property type="entry name" value="HemolysinCabind"/>
    <property type="match status" value="24"/>
</dbReference>
<dbReference type="Pfam" id="PF06594">
    <property type="entry name" value="HCBP_related"/>
    <property type="match status" value="6"/>
</dbReference>
<dbReference type="RefSeq" id="WP_371843480.1">
    <property type="nucleotide sequence ID" value="NZ_JBGMEL010000008.1"/>
</dbReference>
<evidence type="ECO:0000256" key="6">
    <source>
        <dbReference type="ARBA" id="ARBA00022837"/>
    </source>
</evidence>
<keyword evidence="7" id="KW-0843">Virulence</keyword>
<dbReference type="InterPro" id="IPR050557">
    <property type="entry name" value="RTX_toxin/Mannuronan_C5-epim"/>
</dbReference>
<feature type="compositionally biased region" description="Basic and acidic residues" evidence="9">
    <location>
        <begin position="317"/>
        <end position="330"/>
    </location>
</feature>
<dbReference type="SUPFAM" id="SSF51120">
    <property type="entry name" value="beta-Roll"/>
    <property type="match status" value="11"/>
</dbReference>
<evidence type="ECO:0000313" key="12">
    <source>
        <dbReference type="Proteomes" id="UP001569414"/>
    </source>
</evidence>
<feature type="region of interest" description="Disordered" evidence="9">
    <location>
        <begin position="1173"/>
        <end position="1193"/>
    </location>
</feature>
<evidence type="ECO:0000256" key="2">
    <source>
        <dbReference type="ARBA" id="ARBA00004613"/>
    </source>
</evidence>
<feature type="region of interest" description="Disordered" evidence="9">
    <location>
        <begin position="1927"/>
        <end position="1958"/>
    </location>
</feature>